<reference evidence="1 2" key="1">
    <citation type="submission" date="2017-06" db="EMBL/GenBank/DDBJ databases">
        <title>Genome sequencing of cyanobaciteial culture collection at National Institute for Environmental Studies (NIES).</title>
        <authorList>
            <person name="Hirose Y."/>
            <person name="Shimura Y."/>
            <person name="Fujisawa T."/>
            <person name="Nakamura Y."/>
            <person name="Kawachi M."/>
        </authorList>
    </citation>
    <scope>NUCLEOTIDE SEQUENCE [LARGE SCALE GENOMIC DNA]</scope>
    <source>
        <strain evidence="1 2">NIES-2135</strain>
    </source>
</reference>
<proteinExistence type="predicted"/>
<evidence type="ECO:0000313" key="1">
    <source>
        <dbReference type="EMBL" id="BAY57374.1"/>
    </source>
</evidence>
<name>A0A1Z4JKW0_LEPBY</name>
<sequence>MYTSEDEITELVRAFEDCRLAREHWTHAAHLTVALWYLIRSPRTAVEKIRFGIQRYNHAHGIESTPTGGYHETITLFWIHLIQTDLNHVDIHDSLLNLANQLIHHYADPAVLFEYYSRDCLFSPLARSTWVEPNLKSF</sequence>
<dbReference type="EMBL" id="AP018203">
    <property type="protein sequence ID" value="BAY57374.1"/>
    <property type="molecule type" value="Genomic_DNA"/>
</dbReference>
<dbReference type="Proteomes" id="UP000217895">
    <property type="component" value="Chromosome"/>
</dbReference>
<keyword evidence="2" id="KW-1185">Reference proteome</keyword>
<organism evidence="1 2">
    <name type="scientific">Leptolyngbya boryana NIES-2135</name>
    <dbReference type="NCBI Taxonomy" id="1973484"/>
    <lineage>
        <taxon>Bacteria</taxon>
        <taxon>Bacillati</taxon>
        <taxon>Cyanobacteriota</taxon>
        <taxon>Cyanophyceae</taxon>
        <taxon>Leptolyngbyales</taxon>
        <taxon>Leptolyngbyaceae</taxon>
        <taxon>Leptolyngbya group</taxon>
        <taxon>Leptolyngbya</taxon>
    </lineage>
</organism>
<dbReference type="AlphaFoldDB" id="A0A1Z4JKW0"/>
<accession>A0A1Z4JKW0</accession>
<evidence type="ECO:0000313" key="2">
    <source>
        <dbReference type="Proteomes" id="UP000217895"/>
    </source>
</evidence>
<gene>
    <name evidence="1" type="ORF">NIES2135_42390</name>
</gene>
<protein>
    <submittedName>
        <fullName evidence="1">Uncharacterized protein</fullName>
    </submittedName>
</protein>